<proteinExistence type="predicted"/>
<name>A0A015X665_BACFG</name>
<sequence>MFADAFRIFAELSWADIYNSEGLDYKEYTNKQKDSFAIFRSKKIFKFRITQKYRCFGEVVNGVFHVLMFDLTHKLSD</sequence>
<organism evidence="1 2">
    <name type="scientific">Bacteroides fragilis str. 3998T(B)3</name>
    <dbReference type="NCBI Taxonomy" id="1339316"/>
    <lineage>
        <taxon>Bacteria</taxon>
        <taxon>Pseudomonadati</taxon>
        <taxon>Bacteroidota</taxon>
        <taxon>Bacteroidia</taxon>
        <taxon>Bacteroidales</taxon>
        <taxon>Bacteroidaceae</taxon>
        <taxon>Bacteroides</taxon>
    </lineage>
</organism>
<dbReference type="Proteomes" id="UP000020773">
    <property type="component" value="Unassembled WGS sequence"/>
</dbReference>
<reference evidence="1 2" key="1">
    <citation type="submission" date="2014-02" db="EMBL/GenBank/DDBJ databases">
        <authorList>
            <person name="Sears C."/>
            <person name="Carroll K."/>
            <person name="Sack B.R."/>
            <person name="Qadri F."/>
            <person name="Myers L.L."/>
            <person name="Chung G.-T."/>
            <person name="Escheverria P."/>
            <person name="Fraser C.M."/>
            <person name="Sadzewicz L."/>
            <person name="Shefchek K.A."/>
            <person name="Tallon L."/>
            <person name="Das S.P."/>
            <person name="Daugherty S."/>
            <person name="Mongodin E.F."/>
        </authorList>
    </citation>
    <scope>NUCLEOTIDE SEQUENCE [LARGE SCALE GENOMIC DNA]</scope>
    <source>
        <strain evidence="2">3998T(B)3</strain>
    </source>
</reference>
<dbReference type="PATRIC" id="fig|1339316.3.peg.5001"/>
<gene>
    <name evidence="1" type="ORF">M125_5278</name>
</gene>
<accession>A0A015X665</accession>
<evidence type="ECO:0000313" key="1">
    <source>
        <dbReference type="EMBL" id="EXY88075.1"/>
    </source>
</evidence>
<comment type="caution">
    <text evidence="1">The sequence shown here is derived from an EMBL/GenBank/DDBJ whole genome shotgun (WGS) entry which is preliminary data.</text>
</comment>
<dbReference type="AlphaFoldDB" id="A0A015X665"/>
<evidence type="ECO:0000313" key="2">
    <source>
        <dbReference type="Proteomes" id="UP000020773"/>
    </source>
</evidence>
<dbReference type="EMBL" id="JGDB01000315">
    <property type="protein sequence ID" value="EXY88075.1"/>
    <property type="molecule type" value="Genomic_DNA"/>
</dbReference>
<protein>
    <submittedName>
        <fullName evidence="1">Uncharacterized protein</fullName>
    </submittedName>
</protein>